<keyword evidence="6 7" id="KW-0472">Membrane</keyword>
<dbReference type="RefSeq" id="WP_183648308.1">
    <property type="nucleotide sequence ID" value="NZ_BAAAXX010000100.1"/>
</dbReference>
<dbReference type="InterPro" id="IPR000515">
    <property type="entry name" value="MetI-like"/>
</dbReference>
<evidence type="ECO:0000313" key="9">
    <source>
        <dbReference type="EMBL" id="MBB3727563.1"/>
    </source>
</evidence>
<dbReference type="SUPFAM" id="SSF161098">
    <property type="entry name" value="MetI-like"/>
    <property type="match status" value="1"/>
</dbReference>
<feature type="transmembrane region" description="Helical" evidence="7">
    <location>
        <begin position="172"/>
        <end position="196"/>
    </location>
</feature>
<keyword evidence="5 7" id="KW-1133">Transmembrane helix</keyword>
<comment type="caution">
    <text evidence="9">The sequence shown here is derived from an EMBL/GenBank/DDBJ whole genome shotgun (WGS) entry which is preliminary data.</text>
</comment>
<feature type="transmembrane region" description="Helical" evidence="7">
    <location>
        <begin position="94"/>
        <end position="113"/>
    </location>
</feature>
<dbReference type="PANTHER" id="PTHR30193:SF37">
    <property type="entry name" value="INNER MEMBRANE ABC TRANSPORTER PERMEASE PROTEIN YCJO"/>
    <property type="match status" value="1"/>
</dbReference>
<accession>A0A7W5Y7P1</accession>
<evidence type="ECO:0000256" key="7">
    <source>
        <dbReference type="RuleBase" id="RU363032"/>
    </source>
</evidence>
<keyword evidence="4 7" id="KW-0812">Transmembrane</keyword>
<dbReference type="CDD" id="cd06261">
    <property type="entry name" value="TM_PBP2"/>
    <property type="match status" value="1"/>
</dbReference>
<sequence length="316" mass="34335">MATPVLERTAARPAVRVEGIGPFEAARRRMIGPFLLPALLVYALVMIVPSVFTVWISFNDWAGAGPMEWAGLGNYTEMIADPVFGQSFVNTMKILFGVGGAVFLISFVLTMLLQDMVGRKFVRAVVFFPSLVPGLVIAILWGFMLDPDGLANSVLEALGVAEPPLWLAPENMFTTVMAGMTWLAAGTYTVIFMAAADRIPRAFYEAAELDGASAVRRFWHITMPLMWDVIGVCAVLWAIGALKTFEFVLVFAGATGSLPPTGLWTFSVYAYAGAFPSDGVPRYGIASAAAVLTMVLTVVLTLLVRRVMGRRERTDY</sequence>
<feature type="domain" description="ABC transmembrane type-1" evidence="8">
    <location>
        <begin position="88"/>
        <end position="304"/>
    </location>
</feature>
<comment type="subcellular location">
    <subcellularLocation>
        <location evidence="1 7">Cell membrane</location>
        <topology evidence="1 7">Multi-pass membrane protein</topology>
    </subcellularLocation>
</comment>
<dbReference type="GO" id="GO:0055085">
    <property type="term" value="P:transmembrane transport"/>
    <property type="evidence" value="ECO:0007669"/>
    <property type="project" value="InterPro"/>
</dbReference>
<feature type="transmembrane region" description="Helical" evidence="7">
    <location>
        <begin position="283"/>
        <end position="304"/>
    </location>
</feature>
<reference evidence="9 10" key="1">
    <citation type="submission" date="2020-08" db="EMBL/GenBank/DDBJ databases">
        <title>Sequencing the genomes of 1000 actinobacteria strains.</title>
        <authorList>
            <person name="Klenk H.-P."/>
        </authorList>
    </citation>
    <scope>NUCLEOTIDE SEQUENCE [LARGE SCALE GENOMIC DNA]</scope>
    <source>
        <strain evidence="9 10">DSM 44320</strain>
    </source>
</reference>
<dbReference type="InterPro" id="IPR035906">
    <property type="entry name" value="MetI-like_sf"/>
</dbReference>
<evidence type="ECO:0000256" key="4">
    <source>
        <dbReference type="ARBA" id="ARBA00022692"/>
    </source>
</evidence>
<dbReference type="Gene3D" id="1.10.3720.10">
    <property type="entry name" value="MetI-like"/>
    <property type="match status" value="1"/>
</dbReference>
<comment type="similarity">
    <text evidence="7">Belongs to the binding-protein-dependent transport system permease family.</text>
</comment>
<keyword evidence="3" id="KW-1003">Cell membrane</keyword>
<dbReference type="GO" id="GO:0005886">
    <property type="term" value="C:plasma membrane"/>
    <property type="evidence" value="ECO:0007669"/>
    <property type="project" value="UniProtKB-SubCell"/>
</dbReference>
<name>A0A7W5Y7P1_9ACTN</name>
<organism evidence="9 10">
    <name type="scientific">Nonomuraea dietziae</name>
    <dbReference type="NCBI Taxonomy" id="65515"/>
    <lineage>
        <taxon>Bacteria</taxon>
        <taxon>Bacillati</taxon>
        <taxon>Actinomycetota</taxon>
        <taxon>Actinomycetes</taxon>
        <taxon>Streptosporangiales</taxon>
        <taxon>Streptosporangiaceae</taxon>
        <taxon>Nonomuraea</taxon>
    </lineage>
</organism>
<dbReference type="EMBL" id="JACIBV010000001">
    <property type="protein sequence ID" value="MBB3727563.1"/>
    <property type="molecule type" value="Genomic_DNA"/>
</dbReference>
<evidence type="ECO:0000256" key="1">
    <source>
        <dbReference type="ARBA" id="ARBA00004651"/>
    </source>
</evidence>
<evidence type="ECO:0000256" key="6">
    <source>
        <dbReference type="ARBA" id="ARBA00023136"/>
    </source>
</evidence>
<dbReference type="Proteomes" id="UP000579945">
    <property type="component" value="Unassembled WGS sequence"/>
</dbReference>
<dbReference type="Pfam" id="PF00528">
    <property type="entry name" value="BPD_transp_1"/>
    <property type="match status" value="1"/>
</dbReference>
<gene>
    <name evidence="9" type="ORF">FHR33_003423</name>
</gene>
<protein>
    <submittedName>
        <fullName evidence="9">Raffinose/stachyose/melibiose transport system permease protein</fullName>
    </submittedName>
</protein>
<evidence type="ECO:0000256" key="5">
    <source>
        <dbReference type="ARBA" id="ARBA00022989"/>
    </source>
</evidence>
<evidence type="ECO:0000256" key="3">
    <source>
        <dbReference type="ARBA" id="ARBA00022475"/>
    </source>
</evidence>
<dbReference type="AlphaFoldDB" id="A0A7W5Y7P1"/>
<keyword evidence="10" id="KW-1185">Reference proteome</keyword>
<evidence type="ECO:0000313" key="10">
    <source>
        <dbReference type="Proteomes" id="UP000579945"/>
    </source>
</evidence>
<evidence type="ECO:0000259" key="8">
    <source>
        <dbReference type="PROSITE" id="PS50928"/>
    </source>
</evidence>
<evidence type="ECO:0000256" key="2">
    <source>
        <dbReference type="ARBA" id="ARBA00022448"/>
    </source>
</evidence>
<feature type="transmembrane region" description="Helical" evidence="7">
    <location>
        <begin position="217"/>
        <end position="239"/>
    </location>
</feature>
<feature type="transmembrane region" description="Helical" evidence="7">
    <location>
        <begin position="34"/>
        <end position="58"/>
    </location>
</feature>
<feature type="transmembrane region" description="Helical" evidence="7">
    <location>
        <begin position="125"/>
        <end position="144"/>
    </location>
</feature>
<dbReference type="PANTHER" id="PTHR30193">
    <property type="entry name" value="ABC TRANSPORTER PERMEASE PROTEIN"/>
    <property type="match status" value="1"/>
</dbReference>
<proteinExistence type="inferred from homology"/>
<dbReference type="InterPro" id="IPR051393">
    <property type="entry name" value="ABC_transporter_permease"/>
</dbReference>
<dbReference type="PROSITE" id="PS50928">
    <property type="entry name" value="ABC_TM1"/>
    <property type="match status" value="1"/>
</dbReference>
<keyword evidence="2 7" id="KW-0813">Transport</keyword>
<dbReference type="GeneID" id="95389855"/>